<dbReference type="GO" id="GO:0008203">
    <property type="term" value="P:cholesterol metabolic process"/>
    <property type="evidence" value="ECO:0007669"/>
    <property type="project" value="UniProtKB-KW"/>
</dbReference>
<evidence type="ECO:0000256" key="14">
    <source>
        <dbReference type="ARBA" id="ARBA00049744"/>
    </source>
</evidence>
<evidence type="ECO:0000256" key="13">
    <source>
        <dbReference type="ARBA" id="ARBA00049723"/>
    </source>
</evidence>
<dbReference type="InterPro" id="IPR007867">
    <property type="entry name" value="GMC_OxRtase_C"/>
</dbReference>
<evidence type="ECO:0000313" key="18">
    <source>
        <dbReference type="EMBL" id="KFA90487.1"/>
    </source>
</evidence>
<accession>A0A084SPV2</accession>
<keyword evidence="10" id="KW-0413">Isomerase</keyword>
<dbReference type="GO" id="GO:0004769">
    <property type="term" value="F:steroid Delta-isomerase activity"/>
    <property type="evidence" value="ECO:0007669"/>
    <property type="project" value="UniProtKB-EC"/>
</dbReference>
<evidence type="ECO:0000256" key="10">
    <source>
        <dbReference type="ARBA" id="ARBA00023235"/>
    </source>
</evidence>
<dbReference type="EC" id="5.3.3.1" evidence="11"/>
<keyword evidence="7" id="KW-0443">Lipid metabolism</keyword>
<keyword evidence="8" id="KW-1207">Sterol metabolism</keyword>
<evidence type="ECO:0000256" key="7">
    <source>
        <dbReference type="ARBA" id="ARBA00023098"/>
    </source>
</evidence>
<evidence type="ECO:0000256" key="6">
    <source>
        <dbReference type="ARBA" id="ARBA00023002"/>
    </source>
</evidence>
<feature type="domain" description="Glucose-methanol-choline oxidoreductase N-terminal" evidence="16">
    <location>
        <begin position="72"/>
        <end position="267"/>
    </location>
</feature>
<keyword evidence="5" id="KW-0274">FAD</keyword>
<comment type="cofactor">
    <cofactor evidence="1">
        <name>FAD</name>
        <dbReference type="ChEBI" id="CHEBI:57692"/>
    </cofactor>
</comment>
<evidence type="ECO:0000256" key="9">
    <source>
        <dbReference type="ARBA" id="ARBA00023221"/>
    </source>
</evidence>
<dbReference type="AlphaFoldDB" id="A0A084SPV2"/>
<dbReference type="Pfam" id="PF05199">
    <property type="entry name" value="GMC_oxred_C"/>
    <property type="match status" value="1"/>
</dbReference>
<keyword evidence="6" id="KW-0560">Oxidoreductase</keyword>
<evidence type="ECO:0000256" key="11">
    <source>
        <dbReference type="ARBA" id="ARBA00038856"/>
    </source>
</evidence>
<protein>
    <recommendedName>
        <fullName evidence="14">Cholesterol oxidase</fullName>
        <ecNumber evidence="13">1.1.3.6</ecNumber>
        <ecNumber evidence="11">5.3.3.1</ecNumber>
    </recommendedName>
    <alternativeName>
        <fullName evidence="15">Cholesterol isomerase</fullName>
    </alternativeName>
</protein>
<evidence type="ECO:0000256" key="1">
    <source>
        <dbReference type="ARBA" id="ARBA00001974"/>
    </source>
</evidence>
<dbReference type="InterPro" id="IPR052542">
    <property type="entry name" value="Cholesterol_Oxidase"/>
</dbReference>
<evidence type="ECO:0000256" key="3">
    <source>
        <dbReference type="ARBA" id="ARBA00022548"/>
    </source>
</evidence>
<evidence type="ECO:0000256" key="12">
    <source>
        <dbReference type="ARBA" id="ARBA00049645"/>
    </source>
</evidence>
<gene>
    <name evidence="18" type="ORF">Q664_28275</name>
</gene>
<keyword evidence="9" id="KW-0753">Steroid metabolism</keyword>
<dbReference type="PANTHER" id="PTHR47470:SF1">
    <property type="entry name" value="FAD-DEPENDENT OXIDOREDUCTASE 2 FAD BINDING DOMAIN-CONTAINING PROTEIN"/>
    <property type="match status" value="1"/>
</dbReference>
<dbReference type="Proteomes" id="UP000028547">
    <property type="component" value="Unassembled WGS sequence"/>
</dbReference>
<evidence type="ECO:0000256" key="2">
    <source>
        <dbReference type="ARBA" id="ARBA00010790"/>
    </source>
</evidence>
<dbReference type="Pfam" id="PF13450">
    <property type="entry name" value="NAD_binding_8"/>
    <property type="match status" value="1"/>
</dbReference>
<dbReference type="Gene3D" id="3.50.50.60">
    <property type="entry name" value="FAD/NAD(P)-binding domain"/>
    <property type="match status" value="3"/>
</dbReference>
<keyword evidence="3" id="KW-0153">Cholesterol metabolism</keyword>
<evidence type="ECO:0000259" key="16">
    <source>
        <dbReference type="Pfam" id="PF00732"/>
    </source>
</evidence>
<proteinExistence type="inferred from homology"/>
<dbReference type="InterPro" id="IPR000172">
    <property type="entry name" value="GMC_OxRdtase_N"/>
</dbReference>
<keyword evidence="4" id="KW-0285">Flavoprotein</keyword>
<dbReference type="EC" id="1.1.3.6" evidence="13"/>
<name>A0A084SPV2_9BACT</name>
<evidence type="ECO:0000256" key="15">
    <source>
        <dbReference type="ARBA" id="ARBA00049778"/>
    </source>
</evidence>
<sequence length="763" mass="83509">MTETYDALVIGTGFGGAVAACRLAQAGLSVRVLERGRRYPKGGFPRDWDNPLNGWLWRHNQGLLDVKLLSGMSVVQSAGYGGGSLIYANVHLRPPEETFANGWPAGYGRAMLDPYYDLVAYMLDVQPITTSARGLPTKTKRMREVAQKLGREAQFFHPDLAVRFTPAGESMPNKFGVAQEGCNYCGECDIGCNVRAKNTLDLNYLAVAEQRGAQVTTQAEAIDIEPLSPGYRVTYKDHSADGVERTVDARRVFLCAGAVNTTELLLRCRDDSGTLHELSDTLGYRYSANGDLLAFAFDTREPWDPAVGPTITTSIVVDEGQGPNKQWFLFQEGGHPVQVAGALQMLNPAQGLARIPTDLMQRELVKVFRQRAKEMSSIDGERGRFQSVFLAMGRDKSNGKLELVPLTRELQAKWDVPSNLPLYRTQEQLCQDIAKALGARMAYNPLWERLHVPVSVHNLGGCVMAEDEAYGVTDPNGEVHGYPGLYVLDGAALPSSTGVNPASTIAAVAERNVEKAIRVILDHPDWKAPERALATPREDLIGKVTIPVGGTVASTSPVVGMRFTERMRGFHSPGHTPAGDYTGAEKAGQSAHRVAEFTVTITLANLDRFLAEPAHGGIAQGVVHVSGLTPPEGARVENGVFNLFVDTDSFYERRMIYLLPFIGQDGQPYLLDGYKVVKDQGDFDVWGATATLYTVIRQGKDKDGPAVSSGIIRLDKKDFAEQLTTFEVLGTTSTQAKAEAYWRFGSMFLGTLWDVFVRPRLED</sequence>
<comment type="pathway">
    <text evidence="12">Steroid metabolism; cholesterol degradation.</text>
</comment>
<dbReference type="SUPFAM" id="SSF51905">
    <property type="entry name" value="FAD/NAD(P)-binding domain"/>
    <property type="match status" value="1"/>
</dbReference>
<reference evidence="18 19" key="1">
    <citation type="submission" date="2014-07" db="EMBL/GenBank/DDBJ databases">
        <title>Draft Genome Sequence of Gephyronic Acid Producer, Cystobacter violaceus Strain Cb vi76.</title>
        <authorList>
            <person name="Stevens D.C."/>
            <person name="Young J."/>
            <person name="Carmichael R."/>
            <person name="Tan J."/>
            <person name="Taylor R.E."/>
        </authorList>
    </citation>
    <scope>NUCLEOTIDE SEQUENCE [LARGE SCALE GENOMIC DNA]</scope>
    <source>
        <strain evidence="18 19">Cb vi76</strain>
    </source>
</reference>
<organism evidence="18 19">
    <name type="scientific">Archangium violaceum Cb vi76</name>
    <dbReference type="NCBI Taxonomy" id="1406225"/>
    <lineage>
        <taxon>Bacteria</taxon>
        <taxon>Pseudomonadati</taxon>
        <taxon>Myxococcota</taxon>
        <taxon>Myxococcia</taxon>
        <taxon>Myxococcales</taxon>
        <taxon>Cystobacterineae</taxon>
        <taxon>Archangiaceae</taxon>
        <taxon>Archangium</taxon>
    </lineage>
</organism>
<evidence type="ECO:0000256" key="4">
    <source>
        <dbReference type="ARBA" id="ARBA00022630"/>
    </source>
</evidence>
<evidence type="ECO:0000256" key="8">
    <source>
        <dbReference type="ARBA" id="ARBA00023166"/>
    </source>
</evidence>
<dbReference type="GO" id="GO:0016995">
    <property type="term" value="F:cholesterol oxidase activity"/>
    <property type="evidence" value="ECO:0007669"/>
    <property type="project" value="UniProtKB-EC"/>
</dbReference>
<dbReference type="Pfam" id="PF00732">
    <property type="entry name" value="GMC_oxred_N"/>
    <property type="match status" value="1"/>
</dbReference>
<dbReference type="GO" id="GO:0050660">
    <property type="term" value="F:flavin adenine dinucleotide binding"/>
    <property type="evidence" value="ECO:0007669"/>
    <property type="project" value="InterPro"/>
</dbReference>
<dbReference type="InterPro" id="IPR036188">
    <property type="entry name" value="FAD/NAD-bd_sf"/>
</dbReference>
<dbReference type="EMBL" id="JPMI01000209">
    <property type="protein sequence ID" value="KFA90487.1"/>
    <property type="molecule type" value="Genomic_DNA"/>
</dbReference>
<evidence type="ECO:0000256" key="5">
    <source>
        <dbReference type="ARBA" id="ARBA00022827"/>
    </source>
</evidence>
<evidence type="ECO:0000259" key="17">
    <source>
        <dbReference type="Pfam" id="PF05199"/>
    </source>
</evidence>
<comment type="caution">
    <text evidence="18">The sequence shown here is derived from an EMBL/GenBank/DDBJ whole genome shotgun (WGS) entry which is preliminary data.</text>
</comment>
<dbReference type="PANTHER" id="PTHR47470">
    <property type="entry name" value="CHOLESTEROL OXIDASE"/>
    <property type="match status" value="1"/>
</dbReference>
<evidence type="ECO:0000313" key="19">
    <source>
        <dbReference type="Proteomes" id="UP000028547"/>
    </source>
</evidence>
<comment type="similarity">
    <text evidence="2">Belongs to the GMC oxidoreductase family.</text>
</comment>
<feature type="domain" description="Glucose-methanol-choline oxidoreductase C-terminal" evidence="17">
    <location>
        <begin position="454"/>
        <end position="509"/>
    </location>
</feature>
<dbReference type="RefSeq" id="WP_043402213.1">
    <property type="nucleotide sequence ID" value="NZ_JPMI01000209.1"/>
</dbReference>